<keyword evidence="4" id="KW-0677">Repeat</keyword>
<feature type="domain" description="Katanin p80 subunit C-terminal" evidence="8">
    <location>
        <begin position="394"/>
        <end position="551"/>
    </location>
</feature>
<dbReference type="Pfam" id="PF13925">
    <property type="entry name" value="Katanin_con80"/>
    <property type="match status" value="1"/>
</dbReference>
<dbReference type="PANTHER" id="PTHR19845:SF0">
    <property type="entry name" value="KATANIN P80 WD40 REPEAT-CONTAINING SUBUNIT B1"/>
    <property type="match status" value="1"/>
</dbReference>
<proteinExistence type="predicted"/>
<feature type="compositionally biased region" description="Low complexity" evidence="7">
    <location>
        <begin position="301"/>
        <end position="311"/>
    </location>
</feature>
<dbReference type="InterPro" id="IPR028021">
    <property type="entry name" value="Katanin_C-terminal"/>
</dbReference>
<protein>
    <submittedName>
        <fullName evidence="9">KATNB1</fullName>
    </submittedName>
</protein>
<dbReference type="PROSITE" id="PS50082">
    <property type="entry name" value="WD_REPEATS_2"/>
    <property type="match status" value="1"/>
</dbReference>
<evidence type="ECO:0000256" key="1">
    <source>
        <dbReference type="ARBA" id="ARBA00004245"/>
    </source>
</evidence>
<evidence type="ECO:0000313" key="10">
    <source>
        <dbReference type="Proteomes" id="UP001235939"/>
    </source>
</evidence>
<evidence type="ECO:0000256" key="5">
    <source>
        <dbReference type="ARBA" id="ARBA00023212"/>
    </source>
</evidence>
<dbReference type="Gene3D" id="2.130.10.10">
    <property type="entry name" value="YVTN repeat-like/Quinoprotein amine dehydrogenase"/>
    <property type="match status" value="1"/>
</dbReference>
<gene>
    <name evidence="9" type="ORF">LAZ67_20000315</name>
</gene>
<evidence type="ECO:0000256" key="7">
    <source>
        <dbReference type="SAM" id="MobiDB-lite"/>
    </source>
</evidence>
<dbReference type="InterPro" id="IPR001680">
    <property type="entry name" value="WD40_rpt"/>
</dbReference>
<dbReference type="InterPro" id="IPR019775">
    <property type="entry name" value="WD40_repeat_CS"/>
</dbReference>
<dbReference type="EMBL" id="CP092882">
    <property type="protein sequence ID" value="UYV81194.1"/>
    <property type="molecule type" value="Genomic_DNA"/>
</dbReference>
<keyword evidence="3 6" id="KW-0853">WD repeat</keyword>
<evidence type="ECO:0000256" key="2">
    <source>
        <dbReference type="ARBA" id="ARBA00022490"/>
    </source>
</evidence>
<dbReference type="PROSITE" id="PS50294">
    <property type="entry name" value="WD_REPEATS_REGION"/>
    <property type="match status" value="1"/>
</dbReference>
<dbReference type="InterPro" id="IPR015943">
    <property type="entry name" value="WD40/YVTN_repeat-like_dom_sf"/>
</dbReference>
<keyword evidence="10" id="KW-1185">Reference proteome</keyword>
<sequence length="555" mass="61461">MLLAVGVSQLWDLAAGKMLTEFRGHTGPITDIEFHPNEFLLATGSQDRSVKFWDLENFQLVCSTDGDSTPVRSIYFHGDGEVLFSGAQDVLKVYGWEPSRCFDNLALGWGKVADMTTSQNQLIAGAYSLTTVSVYVVDLKRVQPFGTPTTPSFPQPASFTPRLVSSFLTPYTHGQHLRISNPLRKSFCKTKPVEVPKNGKDNNVILPKVSSLPDSTTGDSEPEDHGTFITEKKDYNDIFHPNREYVLTHPVEPEKPPVVHVGSNNKISTAAQTRATPVVVSRPSPMVSRPATLNVNGPFSPSSDPPKVVADPPAPNKLPVAPRRKENMVSVVRPEPQRAIVLPEQKPVEFVPDQRERPAELDLQEFLPKHLLRPGGGSQPVVSEAEALSTIGAGHRSMATVLAHRLKNLQIILAQWSVKDVRIALESAIHMADMSILVDILNAISLRPQLWNLDMCQILLPTIYDLLQSKYEAYMSVGCAALKLILKNFCQTIKTNITAPPGIGVDVTREERYNKCMSCYNHLLSVRAFLLKRQTLQGKLGQSFRELHILMQGLE</sequence>
<dbReference type="InterPro" id="IPR036322">
    <property type="entry name" value="WD40_repeat_dom_sf"/>
</dbReference>
<evidence type="ECO:0000256" key="3">
    <source>
        <dbReference type="ARBA" id="ARBA00022574"/>
    </source>
</evidence>
<dbReference type="PROSITE" id="PS00678">
    <property type="entry name" value="WD_REPEATS_1"/>
    <property type="match status" value="1"/>
</dbReference>
<dbReference type="SUPFAM" id="SSF50978">
    <property type="entry name" value="WD40 repeat-like"/>
    <property type="match status" value="1"/>
</dbReference>
<comment type="subcellular location">
    <subcellularLocation>
        <location evidence="1">Cytoplasm</location>
        <location evidence="1">Cytoskeleton</location>
    </subcellularLocation>
</comment>
<name>A0ABY6LJ22_9ARAC</name>
<dbReference type="SMART" id="SM00320">
    <property type="entry name" value="WD40"/>
    <property type="match status" value="2"/>
</dbReference>
<keyword evidence="5" id="KW-0206">Cytoskeleton</keyword>
<dbReference type="Proteomes" id="UP001235939">
    <property type="component" value="Chromosome 20"/>
</dbReference>
<dbReference type="Pfam" id="PF00400">
    <property type="entry name" value="WD40"/>
    <property type="match status" value="1"/>
</dbReference>
<accession>A0ABY6LJ22</accession>
<evidence type="ECO:0000313" key="9">
    <source>
        <dbReference type="EMBL" id="UYV81194.1"/>
    </source>
</evidence>
<feature type="region of interest" description="Disordered" evidence="7">
    <location>
        <begin position="295"/>
        <end position="320"/>
    </location>
</feature>
<organism evidence="9 10">
    <name type="scientific">Cordylochernes scorpioides</name>
    <dbReference type="NCBI Taxonomy" id="51811"/>
    <lineage>
        <taxon>Eukaryota</taxon>
        <taxon>Metazoa</taxon>
        <taxon>Ecdysozoa</taxon>
        <taxon>Arthropoda</taxon>
        <taxon>Chelicerata</taxon>
        <taxon>Arachnida</taxon>
        <taxon>Pseudoscorpiones</taxon>
        <taxon>Cheliferoidea</taxon>
        <taxon>Chernetidae</taxon>
        <taxon>Cordylochernes</taxon>
    </lineage>
</organism>
<evidence type="ECO:0000259" key="8">
    <source>
        <dbReference type="Pfam" id="PF13925"/>
    </source>
</evidence>
<reference evidence="9 10" key="1">
    <citation type="submission" date="2022-01" db="EMBL/GenBank/DDBJ databases">
        <title>A chromosomal length assembly of Cordylochernes scorpioides.</title>
        <authorList>
            <person name="Zeh D."/>
            <person name="Zeh J."/>
        </authorList>
    </citation>
    <scope>NUCLEOTIDE SEQUENCE [LARGE SCALE GENOMIC DNA]</scope>
    <source>
        <strain evidence="9">IN4F17</strain>
        <tissue evidence="9">Whole Body</tissue>
    </source>
</reference>
<feature type="repeat" description="WD" evidence="6">
    <location>
        <begin position="22"/>
        <end position="63"/>
    </location>
</feature>
<dbReference type="PANTHER" id="PTHR19845">
    <property type="entry name" value="KATANIN P80 SUBUNIT"/>
    <property type="match status" value="1"/>
</dbReference>
<feature type="region of interest" description="Disordered" evidence="7">
    <location>
        <begin position="192"/>
        <end position="227"/>
    </location>
</feature>
<evidence type="ECO:0000256" key="6">
    <source>
        <dbReference type="PROSITE-ProRule" id="PRU00221"/>
    </source>
</evidence>
<keyword evidence="2" id="KW-0963">Cytoplasm</keyword>
<evidence type="ECO:0000256" key="4">
    <source>
        <dbReference type="ARBA" id="ARBA00022737"/>
    </source>
</evidence>